<dbReference type="EMBL" id="CP040812">
    <property type="protein sequence ID" value="QCY68672.1"/>
    <property type="molecule type" value="Genomic_DNA"/>
</dbReference>
<dbReference type="InterPro" id="IPR003140">
    <property type="entry name" value="PLipase/COase/thioEstase"/>
</dbReference>
<reference evidence="2 3" key="1">
    <citation type="submission" date="2019-06" db="EMBL/GenBank/DDBJ databases">
        <title>Complete genome sequence of Antarcticibacterium flavum KCTC 52984T from an Antarctic marine sediment.</title>
        <authorList>
            <person name="Lee Y.M."/>
            <person name="Shin S.C."/>
        </authorList>
    </citation>
    <scope>NUCLEOTIDE SEQUENCE [LARGE SCALE GENOMIC DNA]</scope>
    <source>
        <strain evidence="2 3">KCTC 52984</strain>
    </source>
</reference>
<evidence type="ECO:0000259" key="1">
    <source>
        <dbReference type="Pfam" id="PF02230"/>
    </source>
</evidence>
<dbReference type="KEGG" id="afla:FHG64_04280"/>
<dbReference type="Proteomes" id="UP000309016">
    <property type="component" value="Chromosome"/>
</dbReference>
<dbReference type="Pfam" id="PF02230">
    <property type="entry name" value="Abhydrolase_2"/>
    <property type="match status" value="1"/>
</dbReference>
<protein>
    <submittedName>
        <fullName evidence="2">Esterase</fullName>
    </submittedName>
</protein>
<organism evidence="2 3">
    <name type="scientific">Antarcticibacterium flavum</name>
    <dbReference type="NCBI Taxonomy" id="2058175"/>
    <lineage>
        <taxon>Bacteria</taxon>
        <taxon>Pseudomonadati</taxon>
        <taxon>Bacteroidota</taxon>
        <taxon>Flavobacteriia</taxon>
        <taxon>Flavobacteriales</taxon>
        <taxon>Flavobacteriaceae</taxon>
        <taxon>Antarcticibacterium</taxon>
    </lineage>
</organism>
<dbReference type="GO" id="GO:0016787">
    <property type="term" value="F:hydrolase activity"/>
    <property type="evidence" value="ECO:0007669"/>
    <property type="project" value="InterPro"/>
</dbReference>
<feature type="domain" description="Phospholipase/carboxylesterase/thioesterase" evidence="1">
    <location>
        <begin position="26"/>
        <end position="216"/>
    </location>
</feature>
<dbReference type="AlphaFoldDB" id="A0A5B7X1U3"/>
<sequence>MNPAEKKVSYEISNTYSTLNDLTATTKNVWVVLHGIGYLSRYFLKYFKNLDPEDNYIIAPQAQSKYYLNNEYRHVGASWLTKENTEPEIENVLNYLEEVYTAEALQNAPKLILFGYSQGVSAATRWVARNKVECSHLILHSGGLPKELEPEDFEFLTDTRVTLIYGTRDEYLNEERLKTEHARAKELFGDRLEIISFDGGHEVNTEILEKIAKTISSE</sequence>
<dbReference type="Gene3D" id="3.40.50.1820">
    <property type="entry name" value="alpha/beta hydrolase"/>
    <property type="match status" value="1"/>
</dbReference>
<accession>A0A5B7X1U3</accession>
<dbReference type="OrthoDB" id="595091at2"/>
<dbReference type="InterPro" id="IPR029058">
    <property type="entry name" value="AB_hydrolase_fold"/>
</dbReference>
<dbReference type="RefSeq" id="WP_139065258.1">
    <property type="nucleotide sequence ID" value="NZ_CP040812.1"/>
</dbReference>
<gene>
    <name evidence="2" type="ORF">FHG64_04280</name>
</gene>
<dbReference type="SUPFAM" id="SSF53474">
    <property type="entry name" value="alpha/beta-Hydrolases"/>
    <property type="match status" value="1"/>
</dbReference>
<evidence type="ECO:0000313" key="3">
    <source>
        <dbReference type="Proteomes" id="UP000309016"/>
    </source>
</evidence>
<name>A0A5B7X1U3_9FLAO</name>
<evidence type="ECO:0000313" key="2">
    <source>
        <dbReference type="EMBL" id="QCY68672.1"/>
    </source>
</evidence>
<keyword evidence="3" id="KW-1185">Reference proteome</keyword>
<proteinExistence type="predicted"/>